<dbReference type="EMBL" id="BARS01036657">
    <property type="protein sequence ID" value="GAG17453.1"/>
    <property type="molecule type" value="Genomic_DNA"/>
</dbReference>
<organism evidence="1">
    <name type="scientific">marine sediment metagenome</name>
    <dbReference type="NCBI Taxonomy" id="412755"/>
    <lineage>
        <taxon>unclassified sequences</taxon>
        <taxon>metagenomes</taxon>
        <taxon>ecological metagenomes</taxon>
    </lineage>
</organism>
<feature type="non-terminal residue" evidence="1">
    <location>
        <position position="33"/>
    </location>
</feature>
<dbReference type="AlphaFoldDB" id="X0VYF3"/>
<name>X0VYF3_9ZZZZ</name>
<gene>
    <name evidence="1" type="ORF">S01H1_56313</name>
</gene>
<sequence length="33" mass="3747">MRICPLTLDECNKIIELHTKTAFIMAPSKNNSN</sequence>
<reference evidence="1" key="1">
    <citation type="journal article" date="2014" name="Front. Microbiol.">
        <title>High frequency of phylogenetically diverse reductive dehalogenase-homologous genes in deep subseafloor sedimentary metagenomes.</title>
        <authorList>
            <person name="Kawai M."/>
            <person name="Futagami T."/>
            <person name="Toyoda A."/>
            <person name="Takaki Y."/>
            <person name="Nishi S."/>
            <person name="Hori S."/>
            <person name="Arai W."/>
            <person name="Tsubouchi T."/>
            <person name="Morono Y."/>
            <person name="Uchiyama I."/>
            <person name="Ito T."/>
            <person name="Fujiyama A."/>
            <person name="Inagaki F."/>
            <person name="Takami H."/>
        </authorList>
    </citation>
    <scope>NUCLEOTIDE SEQUENCE</scope>
    <source>
        <strain evidence="1">Expedition CK06-06</strain>
    </source>
</reference>
<evidence type="ECO:0000313" key="1">
    <source>
        <dbReference type="EMBL" id="GAG17453.1"/>
    </source>
</evidence>
<accession>X0VYF3</accession>
<comment type="caution">
    <text evidence="1">The sequence shown here is derived from an EMBL/GenBank/DDBJ whole genome shotgun (WGS) entry which is preliminary data.</text>
</comment>
<proteinExistence type="predicted"/>
<protein>
    <submittedName>
        <fullName evidence="1">Uncharacterized protein</fullName>
    </submittedName>
</protein>